<evidence type="ECO:0000313" key="4">
    <source>
        <dbReference type="Proteomes" id="UP000619295"/>
    </source>
</evidence>
<dbReference type="InterPro" id="IPR002575">
    <property type="entry name" value="Aminoglycoside_PTrfase"/>
</dbReference>
<organism evidence="3 4">
    <name type="scientific">Bosea spartocytisi</name>
    <dbReference type="NCBI Taxonomy" id="2773451"/>
    <lineage>
        <taxon>Bacteria</taxon>
        <taxon>Pseudomonadati</taxon>
        <taxon>Pseudomonadota</taxon>
        <taxon>Alphaproteobacteria</taxon>
        <taxon>Hyphomicrobiales</taxon>
        <taxon>Boseaceae</taxon>
        <taxon>Bosea</taxon>
    </lineage>
</organism>
<dbReference type="AlphaFoldDB" id="A0A927ECC3"/>
<feature type="domain" description="Aminoglycoside phosphotransferase" evidence="2">
    <location>
        <begin position="41"/>
        <end position="270"/>
    </location>
</feature>
<feature type="region of interest" description="Disordered" evidence="1">
    <location>
        <begin position="1"/>
        <end position="23"/>
    </location>
</feature>
<accession>A0A927ECC3</accession>
<dbReference type="PANTHER" id="PTHR21310">
    <property type="entry name" value="AMINOGLYCOSIDE PHOSPHOTRANSFERASE-RELATED-RELATED"/>
    <property type="match status" value="1"/>
</dbReference>
<dbReference type="Proteomes" id="UP000619295">
    <property type="component" value="Unassembled WGS sequence"/>
</dbReference>
<evidence type="ECO:0000313" key="3">
    <source>
        <dbReference type="EMBL" id="MBD3848100.1"/>
    </source>
</evidence>
<evidence type="ECO:0000259" key="2">
    <source>
        <dbReference type="Pfam" id="PF01636"/>
    </source>
</evidence>
<dbReference type="InterPro" id="IPR041726">
    <property type="entry name" value="ACAD10_11_N"/>
</dbReference>
<dbReference type="CDD" id="cd05154">
    <property type="entry name" value="ACAD10_11_N-like"/>
    <property type="match status" value="1"/>
</dbReference>
<evidence type="ECO:0000256" key="1">
    <source>
        <dbReference type="SAM" id="MobiDB-lite"/>
    </source>
</evidence>
<gene>
    <name evidence="3" type="ORF">IED13_20565</name>
</gene>
<dbReference type="Gene3D" id="3.90.1200.10">
    <property type="match status" value="1"/>
</dbReference>
<dbReference type="InterPro" id="IPR011009">
    <property type="entry name" value="Kinase-like_dom_sf"/>
</dbReference>
<comment type="caution">
    <text evidence="3">The sequence shown here is derived from an EMBL/GenBank/DDBJ whole genome shotgun (WGS) entry which is preliminary data.</text>
</comment>
<reference evidence="3" key="1">
    <citation type="submission" date="2020-09" db="EMBL/GenBank/DDBJ databases">
        <title>Bosea spartocytisi sp. nov. a root nodule endophyte of Spartocytisus supranubius in the high mountain ecosystem fo the Teide National Park (Canary Islands, Spain).</title>
        <authorList>
            <person name="Pulido-Suarez L."/>
            <person name="Peix A."/>
            <person name="Igual J.M."/>
            <person name="Socas-Perez N."/>
            <person name="Velazquez E."/>
            <person name="Flores-Felix J.D."/>
            <person name="Leon-Barrios M."/>
        </authorList>
    </citation>
    <scope>NUCLEOTIDE SEQUENCE</scope>
    <source>
        <strain evidence="3">SSUT16</strain>
    </source>
</reference>
<sequence length="468" mass="51139">MDRQPDQRPVTALQNPTDRPATPDELRAWIEAQTGGAITSWTQISGGNRCRSWAVDVASASEPPAELYLRYQPPRPPSAEPYTVWREAQFYRALASSPVPAPKLIAVHPESQAILTERAPGRADYRRIADDAARTTIAREFVQALATLHRTPVARLDMAGFDPRATLADCVRQELAIWRAMYAETRRLDPLIAFALDWLDDNVPATTAPPVLVHGDAGPGNFLFDEGHLTALLDWELAHPGDPMEDLAWFSMRCVMEPVPDFPARLREYGEAMGTPVDLDRIRYHRVFVSTRVVIIRHRNVTGLPGNSIVSRALNRRLLVTALAEATATTLAPPARMDAPETERSALFDFVLHELRHDIAEASDDAGVVAAAKNMAKVVKYLRECDRIGPLVAAAELEALTGMLSARPSTVPEGMAALADRLQAGDIPFTAALQFFAGSVARDAELAASASGGLAGRDFPPLTEMNHV</sequence>
<keyword evidence="4" id="KW-1185">Reference proteome</keyword>
<dbReference type="EMBL" id="JACXWY010000015">
    <property type="protein sequence ID" value="MBD3848100.1"/>
    <property type="molecule type" value="Genomic_DNA"/>
</dbReference>
<dbReference type="SUPFAM" id="SSF56112">
    <property type="entry name" value="Protein kinase-like (PK-like)"/>
    <property type="match status" value="1"/>
</dbReference>
<protein>
    <submittedName>
        <fullName evidence="3">Phosphotransferase family protein</fullName>
    </submittedName>
</protein>
<dbReference type="Pfam" id="PF01636">
    <property type="entry name" value="APH"/>
    <property type="match status" value="1"/>
</dbReference>
<dbReference type="Gene3D" id="3.30.200.20">
    <property type="entry name" value="Phosphorylase Kinase, domain 1"/>
    <property type="match status" value="1"/>
</dbReference>
<dbReference type="InterPro" id="IPR051678">
    <property type="entry name" value="AGP_Transferase"/>
</dbReference>
<name>A0A927ECC3_9HYPH</name>
<proteinExistence type="predicted"/>
<dbReference type="RefSeq" id="WP_191125279.1">
    <property type="nucleotide sequence ID" value="NZ_JACXWY010000015.1"/>
</dbReference>